<keyword evidence="2" id="KW-0472">Membrane</keyword>
<dbReference type="SUPFAM" id="SSF48317">
    <property type="entry name" value="Acid phosphatase/Vanadium-dependent haloperoxidase"/>
    <property type="match status" value="1"/>
</dbReference>
<sequence length="431" mass="48381">MGNLTAWLEHYGYGIIFLSLFLEMLALPLPGEMMMSYAGLFVYEGKLSWLLSIVSASAGVTGGVTLSYWIGYRLGKPFVAKYGHRVHLGEAQLARLTVWFEKYGDKLLFIAYFIPGVRHITGYFCGVTRMPFRRYALYAYSGAIFWVGLFISLGKVLGPKWETYHTTVNHYMILFGIASGLLAVALYLYRKYKSTVQAALMHVLTRGVSHFHSYGKVRFLLLGAFLLLILFVSLMLGMIQDFLGHEFSQFDEITSYVVLTAFGSQWHDQMELFAKLGTITLYGPLITLTAVWILFKGRNRGLELVFLLWVVVGGEVLDEGLKMIFHRIGPVAEGVTFINTSPSKETLTSIVVCGFSAFLLLRHYRSYAAHLLLPAVVIALCLMIGISRIYFQVAFPSDVAAGYIFGGVWVSMNVILLEVLRKLEQHNARSA</sequence>
<reference evidence="6" key="1">
    <citation type="submission" date="2018-12" db="EMBL/GenBank/DDBJ databases">
        <title>Genome sequence of Peanibacillus sp.</title>
        <authorList>
            <person name="Subramani G."/>
            <person name="Srinivasan S."/>
            <person name="Kim M.K."/>
        </authorList>
    </citation>
    <scope>NUCLEOTIDE SEQUENCE [LARGE SCALE GENOMIC DNA]</scope>
    <source>
        <strain evidence="6">18JY67-1</strain>
    </source>
</reference>
<keyword evidence="2" id="KW-1133">Transmembrane helix</keyword>
<feature type="transmembrane region" description="Helical" evidence="2">
    <location>
        <begin position="12"/>
        <end position="29"/>
    </location>
</feature>
<evidence type="ECO:0000313" key="5">
    <source>
        <dbReference type="EMBL" id="AZN40782.1"/>
    </source>
</evidence>
<dbReference type="GO" id="GO:0005886">
    <property type="term" value="C:plasma membrane"/>
    <property type="evidence" value="ECO:0007669"/>
    <property type="project" value="TreeGrafter"/>
</dbReference>
<keyword evidence="6" id="KW-1185">Reference proteome</keyword>
<feature type="transmembrane region" description="Helical" evidence="2">
    <location>
        <begin position="49"/>
        <end position="70"/>
    </location>
</feature>
<dbReference type="OrthoDB" id="9782291at2"/>
<evidence type="ECO:0000256" key="1">
    <source>
        <dbReference type="ARBA" id="ARBA00010792"/>
    </source>
</evidence>
<dbReference type="InterPro" id="IPR036938">
    <property type="entry name" value="PAP2/HPO_sf"/>
</dbReference>
<keyword evidence="2" id="KW-0812">Transmembrane</keyword>
<dbReference type="RefSeq" id="WP_126016206.1">
    <property type="nucleotide sequence ID" value="NZ_CP034437.1"/>
</dbReference>
<proteinExistence type="inferred from homology"/>
<dbReference type="InterPro" id="IPR051311">
    <property type="entry name" value="DedA_domain"/>
</dbReference>
<feature type="domain" description="VTT" evidence="4">
    <location>
        <begin position="29"/>
        <end position="155"/>
    </location>
</feature>
<dbReference type="Pfam" id="PF01569">
    <property type="entry name" value="PAP2"/>
    <property type="match status" value="1"/>
</dbReference>
<dbReference type="KEGG" id="palb:EJC50_14770"/>
<dbReference type="EMBL" id="CP034437">
    <property type="protein sequence ID" value="AZN40782.1"/>
    <property type="molecule type" value="Genomic_DNA"/>
</dbReference>
<protein>
    <submittedName>
        <fullName evidence="5">Phosphatase PAP2 family protein</fullName>
    </submittedName>
</protein>
<evidence type="ECO:0000259" key="4">
    <source>
        <dbReference type="Pfam" id="PF09335"/>
    </source>
</evidence>
<dbReference type="InterPro" id="IPR000326">
    <property type="entry name" value="PAP2/HPO"/>
</dbReference>
<name>A0A3Q8X567_9BACL</name>
<evidence type="ECO:0000313" key="6">
    <source>
        <dbReference type="Proteomes" id="UP000272528"/>
    </source>
</evidence>
<gene>
    <name evidence="5" type="ORF">EJC50_14770</name>
</gene>
<feature type="transmembrane region" description="Helical" evidence="2">
    <location>
        <begin position="403"/>
        <end position="420"/>
    </location>
</feature>
<dbReference type="AlphaFoldDB" id="A0A3Q8X567"/>
<evidence type="ECO:0000256" key="2">
    <source>
        <dbReference type="SAM" id="Phobius"/>
    </source>
</evidence>
<dbReference type="PANTHER" id="PTHR42709:SF9">
    <property type="entry name" value="ALKALINE PHOSPHATASE LIKE PROTEIN"/>
    <property type="match status" value="1"/>
</dbReference>
<feature type="transmembrane region" description="Helical" evidence="2">
    <location>
        <begin position="371"/>
        <end position="391"/>
    </location>
</feature>
<comment type="similarity">
    <text evidence="1">Belongs to the DedA family.</text>
</comment>
<feature type="transmembrane region" description="Helical" evidence="2">
    <location>
        <begin position="272"/>
        <end position="294"/>
    </location>
</feature>
<feature type="transmembrane region" description="Helical" evidence="2">
    <location>
        <begin position="137"/>
        <end position="158"/>
    </location>
</feature>
<evidence type="ECO:0000259" key="3">
    <source>
        <dbReference type="Pfam" id="PF01569"/>
    </source>
</evidence>
<dbReference type="Gene3D" id="1.20.144.10">
    <property type="entry name" value="Phosphatidic acid phosphatase type 2/haloperoxidase"/>
    <property type="match status" value="1"/>
</dbReference>
<dbReference type="PANTHER" id="PTHR42709">
    <property type="entry name" value="ALKALINE PHOSPHATASE LIKE PROTEIN"/>
    <property type="match status" value="1"/>
</dbReference>
<feature type="transmembrane region" description="Helical" evidence="2">
    <location>
        <begin position="170"/>
        <end position="189"/>
    </location>
</feature>
<feature type="transmembrane region" description="Helical" evidence="2">
    <location>
        <begin position="219"/>
        <end position="239"/>
    </location>
</feature>
<feature type="domain" description="Phosphatidic acid phosphatase type 2/haloperoxidase" evidence="3">
    <location>
        <begin position="339"/>
        <end position="410"/>
    </location>
</feature>
<accession>A0A3Q8X567</accession>
<dbReference type="Pfam" id="PF09335">
    <property type="entry name" value="VTT_dom"/>
    <property type="match status" value="1"/>
</dbReference>
<dbReference type="Proteomes" id="UP000272528">
    <property type="component" value="Chromosome"/>
</dbReference>
<organism evidence="5 6">
    <name type="scientific">Paenibacillus albus</name>
    <dbReference type="NCBI Taxonomy" id="2495582"/>
    <lineage>
        <taxon>Bacteria</taxon>
        <taxon>Bacillati</taxon>
        <taxon>Bacillota</taxon>
        <taxon>Bacilli</taxon>
        <taxon>Bacillales</taxon>
        <taxon>Paenibacillaceae</taxon>
        <taxon>Paenibacillus</taxon>
    </lineage>
</organism>
<dbReference type="InterPro" id="IPR032816">
    <property type="entry name" value="VTT_dom"/>
</dbReference>